<accession>A0A6J5ATX2</accession>
<feature type="region of interest" description="Disordered" evidence="1">
    <location>
        <begin position="442"/>
        <end position="461"/>
    </location>
</feature>
<dbReference type="Pfam" id="PF03797">
    <property type="entry name" value="Autotransporter"/>
    <property type="match status" value="1"/>
</dbReference>
<proteinExistence type="predicted"/>
<evidence type="ECO:0000259" key="3">
    <source>
        <dbReference type="PROSITE" id="PS51208"/>
    </source>
</evidence>
<sequence length="848" mass="81983">MKKYRCRPLPLMLVLAGVMLHGAPAAFAAGSGGAGAVGIPGGGAFGGPAGNGNGGQAIGQPGQNGLGPGGSGGGGGSDGSDVPASGGAGLPGNEAPSVSLNSSASMIGGGGGGGGLLIVWSDPHPAAAGGAGGSGVRLFGAGATQLDNQGLIVGGGGGGGGVIDWGGWVNPPLTLSSVAGGQGGAGVVAEGAGAVLVNSGQIWGGGGGGGGQVTSLEGGSSVPRIGRGGDGGVGVALAADNQRLLNIGEIRGGNAGASGAYDFGLGGVGVRVSGNGTIVTQQGTIIAGLDSRNARGTAIWLSGAGNTLALAQGSTTLGDVLLSPAGGNRLKLAGGATAAVAVTGNVTFGAGGIYTVRATPAAFDRLDVTGRAALGGATVEVTAQPGAYSEHFSQVVLSASGTFVGSRFAGVTSDLAYLTPTLTYSADDKQVTLTLTRARVPPVDPVDPVDPVTPVDPGTGGTPLRFADLVSGRNARAAANAVESMPASHSVYGAAISLPAGAPQGFFSGLSGEAHATVAAGLNNLSSAVRNTPLDQLRGNLAAGSAPGAPTAAAGVSDASPLPSAMPVSQARPAWAQLVGNWQSIGASGGNAAARQRTGGVFAGADGAVGGGWRMGGAFGYTDSRLSVDDLASRADISSYSAIVYGGKAFAVGAGKLNLMAGAAYSWHDIHTRRQIGAGGLDQTLTADYGGNTTQVFSELGYALGVADGLTLEPYAGVAWAGQRVRGFSESGGSAALSGAASRNDTTTTTLGLRGRQTVALGTLAGSVSAGLGWRHAFGDLTPVSRVAFDAGQAFTVTGAPISRDAALVEVGADLAVGRGATLGLAYAGQYASAARDHTGRIEMRWQF</sequence>
<feature type="compositionally biased region" description="Gly residues" evidence="1">
    <location>
        <begin position="50"/>
        <end position="78"/>
    </location>
</feature>
<evidence type="ECO:0000313" key="5">
    <source>
        <dbReference type="Proteomes" id="UP000507979"/>
    </source>
</evidence>
<name>A0A6J5ATX2_9BURK</name>
<dbReference type="GO" id="GO:0019867">
    <property type="term" value="C:outer membrane"/>
    <property type="evidence" value="ECO:0007669"/>
    <property type="project" value="InterPro"/>
</dbReference>
<keyword evidence="2" id="KW-0732">Signal</keyword>
<keyword evidence="5" id="KW-1185">Reference proteome</keyword>
<dbReference type="InterPro" id="IPR005546">
    <property type="entry name" value="Autotransporte_beta"/>
</dbReference>
<evidence type="ECO:0000256" key="1">
    <source>
        <dbReference type="SAM" id="MobiDB-lite"/>
    </source>
</evidence>
<dbReference type="GeneID" id="92900011"/>
<feature type="region of interest" description="Disordered" evidence="1">
    <location>
        <begin position="50"/>
        <end position="95"/>
    </location>
</feature>
<dbReference type="Proteomes" id="UP000507979">
    <property type="component" value="Unassembled WGS sequence"/>
</dbReference>
<dbReference type="InterPro" id="IPR036709">
    <property type="entry name" value="Autotransporte_beta_dom_sf"/>
</dbReference>
<protein>
    <recommendedName>
        <fullName evidence="3">Autotransporter domain-containing protein</fullName>
    </recommendedName>
</protein>
<evidence type="ECO:0000313" key="4">
    <source>
        <dbReference type="EMBL" id="CAB3678451.1"/>
    </source>
</evidence>
<dbReference type="SMART" id="SM00869">
    <property type="entry name" value="Autotransporter"/>
    <property type="match status" value="1"/>
</dbReference>
<evidence type="ECO:0000256" key="2">
    <source>
        <dbReference type="SAM" id="SignalP"/>
    </source>
</evidence>
<dbReference type="Gene3D" id="2.40.128.130">
    <property type="entry name" value="Autotransporter beta-domain"/>
    <property type="match status" value="1"/>
</dbReference>
<feature type="signal peptide" evidence="2">
    <location>
        <begin position="1"/>
        <end position="28"/>
    </location>
</feature>
<dbReference type="SUPFAM" id="SSF103515">
    <property type="entry name" value="Autotransporter"/>
    <property type="match status" value="1"/>
</dbReference>
<reference evidence="4 5" key="1">
    <citation type="submission" date="2020-04" db="EMBL/GenBank/DDBJ databases">
        <authorList>
            <person name="De Canck E."/>
        </authorList>
    </citation>
    <scope>NUCLEOTIDE SEQUENCE [LARGE SCALE GENOMIC DNA]</scope>
    <source>
        <strain evidence="4 5">LMG 26845</strain>
    </source>
</reference>
<feature type="domain" description="Autotransporter" evidence="3">
    <location>
        <begin position="567"/>
        <end position="848"/>
    </location>
</feature>
<organism evidence="4 5">
    <name type="scientific">Achromobacter insuavis</name>
    <dbReference type="NCBI Taxonomy" id="1287735"/>
    <lineage>
        <taxon>Bacteria</taxon>
        <taxon>Pseudomonadati</taxon>
        <taxon>Pseudomonadota</taxon>
        <taxon>Betaproteobacteria</taxon>
        <taxon>Burkholderiales</taxon>
        <taxon>Alcaligenaceae</taxon>
        <taxon>Achromobacter</taxon>
    </lineage>
</organism>
<dbReference type="InterPro" id="IPR006315">
    <property type="entry name" value="OM_autotransptr_brl_dom"/>
</dbReference>
<dbReference type="PROSITE" id="PS51208">
    <property type="entry name" value="AUTOTRANSPORTER"/>
    <property type="match status" value="1"/>
</dbReference>
<dbReference type="EMBL" id="CADIJR010000046">
    <property type="protein sequence ID" value="CAB3678451.1"/>
    <property type="molecule type" value="Genomic_DNA"/>
</dbReference>
<gene>
    <name evidence="4" type="ORF">LMG26845_04135</name>
</gene>
<dbReference type="AlphaFoldDB" id="A0A6J5ATX2"/>
<dbReference type="RefSeq" id="WP_231691884.1">
    <property type="nucleotide sequence ID" value="NZ_CADIJR010000046.1"/>
</dbReference>
<dbReference type="NCBIfam" id="TIGR01414">
    <property type="entry name" value="autotrans_barl"/>
    <property type="match status" value="1"/>
</dbReference>
<feature type="chain" id="PRO_5027015773" description="Autotransporter domain-containing protein" evidence="2">
    <location>
        <begin position="29"/>
        <end position="848"/>
    </location>
</feature>